<dbReference type="Gene3D" id="1.20.120.1770">
    <property type="match status" value="1"/>
</dbReference>
<evidence type="ECO:0000256" key="3">
    <source>
        <dbReference type="ARBA" id="ARBA00022448"/>
    </source>
</evidence>
<comment type="function">
    <text evidence="12">Two-heme-containing cytochrome. Catalyzes ascorbate-dependent trans-membrane electron transfer by utilizing a concerted H(+)/e(-) transfer mechanism.</text>
</comment>
<comment type="subcellular location">
    <subcellularLocation>
        <location evidence="2">Membrane</location>
        <topology evidence="2">Multi-pass membrane protein</topology>
    </subcellularLocation>
</comment>
<comment type="cofactor">
    <cofactor evidence="1">
        <name>heme b</name>
        <dbReference type="ChEBI" id="CHEBI:60344"/>
    </cofactor>
</comment>
<dbReference type="FunFam" id="1.20.120.1770:FF:000001">
    <property type="entry name" value="Cytochrome b reductase 1"/>
    <property type="match status" value="1"/>
</dbReference>
<keyword evidence="7" id="KW-0249">Electron transport</keyword>
<name>A0A921S214_SORBI</name>
<dbReference type="SMART" id="SM00665">
    <property type="entry name" value="B561"/>
    <property type="match status" value="1"/>
</dbReference>
<dbReference type="PROSITE" id="PS50939">
    <property type="entry name" value="CYTOCHROME_B561"/>
    <property type="match status" value="1"/>
</dbReference>
<dbReference type="InterPro" id="IPR006593">
    <property type="entry name" value="Cyt_b561/ferric_Rdtase_TM"/>
</dbReference>
<evidence type="ECO:0000256" key="7">
    <source>
        <dbReference type="ARBA" id="ARBA00022982"/>
    </source>
</evidence>
<feature type="transmembrane region" description="Helical" evidence="13">
    <location>
        <begin position="49"/>
        <end position="71"/>
    </location>
</feature>
<keyword evidence="11 13" id="KW-0472">Membrane</keyword>
<feature type="transmembrane region" description="Helical" evidence="13">
    <location>
        <begin position="164"/>
        <end position="187"/>
    </location>
</feature>
<evidence type="ECO:0000313" key="15">
    <source>
        <dbReference type="EMBL" id="KAG0549930.1"/>
    </source>
</evidence>
<evidence type="ECO:0000256" key="9">
    <source>
        <dbReference type="ARBA" id="ARBA00023002"/>
    </source>
</evidence>
<feature type="transmembrane region" description="Helical" evidence="13">
    <location>
        <begin position="199"/>
        <end position="220"/>
    </location>
</feature>
<evidence type="ECO:0000259" key="14">
    <source>
        <dbReference type="PROSITE" id="PS50939"/>
    </source>
</evidence>
<keyword evidence="9" id="KW-0560">Oxidoreductase</keyword>
<evidence type="ECO:0000256" key="10">
    <source>
        <dbReference type="ARBA" id="ARBA00023004"/>
    </source>
</evidence>
<dbReference type="Proteomes" id="UP000807115">
    <property type="component" value="Chromosome 1"/>
</dbReference>
<evidence type="ECO:0000256" key="5">
    <source>
        <dbReference type="ARBA" id="ARBA00022692"/>
    </source>
</evidence>
<evidence type="ECO:0000256" key="8">
    <source>
        <dbReference type="ARBA" id="ARBA00022989"/>
    </source>
</evidence>
<proteinExistence type="predicted"/>
<dbReference type="GO" id="GO:0016020">
    <property type="term" value="C:membrane"/>
    <property type="evidence" value="ECO:0007669"/>
    <property type="project" value="UniProtKB-SubCell"/>
</dbReference>
<comment type="caution">
    <text evidence="15">The sequence shown here is derived from an EMBL/GenBank/DDBJ whole genome shotgun (WGS) entry which is preliminary data.</text>
</comment>
<evidence type="ECO:0000313" key="16">
    <source>
        <dbReference type="Proteomes" id="UP000807115"/>
    </source>
</evidence>
<feature type="transmembrane region" description="Helical" evidence="13">
    <location>
        <begin position="126"/>
        <end position="144"/>
    </location>
</feature>
<dbReference type="Pfam" id="PF03188">
    <property type="entry name" value="Cytochrom_B561"/>
    <property type="match status" value="1"/>
</dbReference>
<keyword evidence="8 13" id="KW-1133">Transmembrane helix</keyword>
<evidence type="ECO:0000256" key="2">
    <source>
        <dbReference type="ARBA" id="ARBA00004141"/>
    </source>
</evidence>
<evidence type="ECO:0000256" key="12">
    <source>
        <dbReference type="ARBA" id="ARBA00053762"/>
    </source>
</evidence>
<keyword evidence="6" id="KW-0479">Metal-binding</keyword>
<gene>
    <name evidence="15" type="ORF">BDA96_01G296700</name>
</gene>
<protein>
    <recommendedName>
        <fullName evidence="14">Cytochrome b561 domain-containing protein</fullName>
    </recommendedName>
</protein>
<dbReference type="GO" id="GO:0046872">
    <property type="term" value="F:metal ion binding"/>
    <property type="evidence" value="ECO:0007669"/>
    <property type="project" value="UniProtKB-KW"/>
</dbReference>
<dbReference type="PANTHER" id="PTHR10106">
    <property type="entry name" value="CYTOCHROME B561-RELATED"/>
    <property type="match status" value="1"/>
</dbReference>
<keyword evidence="3" id="KW-0813">Transport</keyword>
<feature type="transmembrane region" description="Helical" evidence="13">
    <location>
        <begin position="232"/>
        <end position="254"/>
    </location>
</feature>
<reference evidence="15" key="2">
    <citation type="submission" date="2020-10" db="EMBL/GenBank/DDBJ databases">
        <authorList>
            <person name="Cooper E.A."/>
            <person name="Brenton Z.W."/>
            <person name="Flinn B.S."/>
            <person name="Jenkins J."/>
            <person name="Shu S."/>
            <person name="Flowers D."/>
            <person name="Luo F."/>
            <person name="Wang Y."/>
            <person name="Xia P."/>
            <person name="Barry K."/>
            <person name="Daum C."/>
            <person name="Lipzen A."/>
            <person name="Yoshinaga Y."/>
            <person name="Schmutz J."/>
            <person name="Saski C."/>
            <person name="Vermerris W."/>
            <person name="Kresovich S."/>
        </authorList>
    </citation>
    <scope>NUCLEOTIDE SEQUENCE</scope>
</reference>
<dbReference type="GO" id="GO:0016491">
    <property type="term" value="F:oxidoreductase activity"/>
    <property type="evidence" value="ECO:0007669"/>
    <property type="project" value="UniProtKB-KW"/>
</dbReference>
<organism evidence="15 16">
    <name type="scientific">Sorghum bicolor</name>
    <name type="common">Sorghum</name>
    <name type="synonym">Sorghum vulgare</name>
    <dbReference type="NCBI Taxonomy" id="4558"/>
    <lineage>
        <taxon>Eukaryota</taxon>
        <taxon>Viridiplantae</taxon>
        <taxon>Streptophyta</taxon>
        <taxon>Embryophyta</taxon>
        <taxon>Tracheophyta</taxon>
        <taxon>Spermatophyta</taxon>
        <taxon>Magnoliopsida</taxon>
        <taxon>Liliopsida</taxon>
        <taxon>Poales</taxon>
        <taxon>Poaceae</taxon>
        <taxon>PACMAD clade</taxon>
        <taxon>Panicoideae</taxon>
        <taxon>Andropogonodae</taxon>
        <taxon>Andropogoneae</taxon>
        <taxon>Sorghinae</taxon>
        <taxon>Sorghum</taxon>
    </lineage>
</organism>
<evidence type="ECO:0000256" key="11">
    <source>
        <dbReference type="ARBA" id="ARBA00023136"/>
    </source>
</evidence>
<keyword evidence="10" id="KW-0408">Iron</keyword>
<dbReference type="EMBL" id="CM027680">
    <property type="protein sequence ID" value="KAG0549930.1"/>
    <property type="molecule type" value="Genomic_DNA"/>
</dbReference>
<sequence>MPSRSGGGSTQPAVVVVAVGQPAARRRATRRRRAIMPVKSSASFRMTALPMLLTAQLLAAAVLALTLVWVLHFRGGVSWKPTSKSLLVYTAHPLFMVIGFIICTGEAVMAYRIVLGPRAAKKAVHLLLHLVALAFVAVGLYAAVKFHHDNGLPDIRSLHSWLGIATIALYALQWLVAFVYFVFPGAVMTMRADYAPWHIFFGLAIFLMAVCTAETGLAKFVSGSVAYPSEVFLINFTGIAILMFGLVVILAVILPSRY</sequence>
<feature type="transmembrane region" description="Helical" evidence="13">
    <location>
        <begin position="91"/>
        <end position="114"/>
    </location>
</feature>
<keyword evidence="5 13" id="KW-0812">Transmembrane</keyword>
<evidence type="ECO:0000256" key="1">
    <source>
        <dbReference type="ARBA" id="ARBA00001970"/>
    </source>
</evidence>
<dbReference type="InterPro" id="IPR043205">
    <property type="entry name" value="CYB561/CYBRD1-like"/>
</dbReference>
<evidence type="ECO:0000256" key="6">
    <source>
        <dbReference type="ARBA" id="ARBA00022723"/>
    </source>
</evidence>
<evidence type="ECO:0000256" key="13">
    <source>
        <dbReference type="SAM" id="Phobius"/>
    </source>
</evidence>
<reference evidence="15" key="1">
    <citation type="journal article" date="2019" name="BMC Genomics">
        <title>A new reference genome for Sorghum bicolor reveals high levels of sequence similarity between sweet and grain genotypes: implications for the genetics of sugar metabolism.</title>
        <authorList>
            <person name="Cooper E.A."/>
            <person name="Brenton Z.W."/>
            <person name="Flinn B.S."/>
            <person name="Jenkins J."/>
            <person name="Shu S."/>
            <person name="Flowers D."/>
            <person name="Luo F."/>
            <person name="Wang Y."/>
            <person name="Xia P."/>
            <person name="Barry K."/>
            <person name="Daum C."/>
            <person name="Lipzen A."/>
            <person name="Yoshinaga Y."/>
            <person name="Schmutz J."/>
            <person name="Saski C."/>
            <person name="Vermerris W."/>
            <person name="Kresovich S."/>
        </authorList>
    </citation>
    <scope>NUCLEOTIDE SEQUENCE</scope>
</reference>
<dbReference type="AlphaFoldDB" id="A0A921S214"/>
<feature type="domain" description="Cytochrome b561" evidence="14">
    <location>
        <begin position="54"/>
        <end position="253"/>
    </location>
</feature>
<accession>A0A921S214</accession>
<keyword evidence="4" id="KW-0349">Heme</keyword>
<dbReference type="PANTHER" id="PTHR10106:SF42">
    <property type="entry name" value="OS10G0118800 PROTEIN"/>
    <property type="match status" value="1"/>
</dbReference>
<evidence type="ECO:0000256" key="4">
    <source>
        <dbReference type="ARBA" id="ARBA00022617"/>
    </source>
</evidence>